<dbReference type="SUPFAM" id="SSF52283">
    <property type="entry name" value="Formate/glycerate dehydrogenase catalytic domain-like"/>
    <property type="match status" value="1"/>
</dbReference>
<proteinExistence type="inferred from homology"/>
<evidence type="ECO:0000256" key="2">
    <source>
        <dbReference type="ARBA" id="ARBA00023002"/>
    </source>
</evidence>
<gene>
    <name evidence="7" type="ORF">H7B67_13600</name>
</gene>
<dbReference type="InterPro" id="IPR036291">
    <property type="entry name" value="NAD(P)-bd_dom_sf"/>
</dbReference>
<protein>
    <submittedName>
        <fullName evidence="7">D-2-hydroxyacid dehydrogenase</fullName>
    </submittedName>
</protein>
<dbReference type="GO" id="GO:0051287">
    <property type="term" value="F:NAD binding"/>
    <property type="evidence" value="ECO:0007669"/>
    <property type="project" value="InterPro"/>
</dbReference>
<keyword evidence="2 4" id="KW-0560">Oxidoreductase</keyword>
<dbReference type="GO" id="GO:0016616">
    <property type="term" value="F:oxidoreductase activity, acting on the CH-OH group of donors, NAD or NADP as acceptor"/>
    <property type="evidence" value="ECO:0007669"/>
    <property type="project" value="InterPro"/>
</dbReference>
<dbReference type="InterPro" id="IPR006140">
    <property type="entry name" value="D-isomer_DH_NAD-bd"/>
</dbReference>
<evidence type="ECO:0000313" key="7">
    <source>
        <dbReference type="EMBL" id="MBB6635150.1"/>
    </source>
</evidence>
<dbReference type="PANTHER" id="PTHR43333:SF1">
    <property type="entry name" value="D-ISOMER SPECIFIC 2-HYDROXYACID DEHYDROGENASE NAD-BINDING DOMAIN-CONTAINING PROTEIN"/>
    <property type="match status" value="1"/>
</dbReference>
<evidence type="ECO:0000256" key="1">
    <source>
        <dbReference type="ARBA" id="ARBA00005854"/>
    </source>
</evidence>
<evidence type="ECO:0000313" key="8">
    <source>
        <dbReference type="Proteomes" id="UP000535838"/>
    </source>
</evidence>
<dbReference type="PANTHER" id="PTHR43333">
    <property type="entry name" value="2-HACID_DH_C DOMAIN-CONTAINING PROTEIN"/>
    <property type="match status" value="1"/>
</dbReference>
<dbReference type="CDD" id="cd05300">
    <property type="entry name" value="2-Hacid_dh_1"/>
    <property type="match status" value="1"/>
</dbReference>
<sequence length="318" mass="34777">MGLIVSMFGFTKEQENQIREAAPGWDVAFGKPQEITADQFAEAEIVCGWHPAAVQGGALAEGSKLRWIQSGSAGVDNFPLDKLEERGILLTTASGVHPVQMAETAFAMLLSFTRNVHHAIRNQVAGKWDRAGNYGELRGRTIGIVGAGQIGTEIARIAQAFGMRTIGVRRTGQAAPYFDRMAKTEQLDEVLAESDAIVNILPGTDETYRLFGSRAFERMKNDALFINLGRGTSVDTEALTSALQEGKIGGAGLDVFDPEPLPEGHPLWSLPNVIITPHIGGMTDRYKERMADLFVENLRAYLKDGAPAKNRVDYKQRY</sequence>
<keyword evidence="8" id="KW-1185">Reference proteome</keyword>
<name>A0A841SZ96_9BACL</name>
<feature type="domain" description="D-isomer specific 2-hydroxyacid dehydrogenase NAD-binding" evidence="6">
    <location>
        <begin position="106"/>
        <end position="280"/>
    </location>
</feature>
<dbReference type="RefSeq" id="WP_185120392.1">
    <property type="nucleotide sequence ID" value="NZ_JACJVQ010000011.1"/>
</dbReference>
<dbReference type="AlphaFoldDB" id="A0A841SZ96"/>
<evidence type="ECO:0000256" key="4">
    <source>
        <dbReference type="RuleBase" id="RU003719"/>
    </source>
</evidence>
<dbReference type="SUPFAM" id="SSF51735">
    <property type="entry name" value="NAD(P)-binding Rossmann-fold domains"/>
    <property type="match status" value="1"/>
</dbReference>
<dbReference type="InterPro" id="IPR006139">
    <property type="entry name" value="D-isomer_2_OHA_DH_cat_dom"/>
</dbReference>
<evidence type="ECO:0000256" key="3">
    <source>
        <dbReference type="ARBA" id="ARBA00023027"/>
    </source>
</evidence>
<keyword evidence="3" id="KW-0520">NAD</keyword>
<dbReference type="Gene3D" id="3.40.50.720">
    <property type="entry name" value="NAD(P)-binding Rossmann-like Domain"/>
    <property type="match status" value="2"/>
</dbReference>
<dbReference type="EMBL" id="JACJVQ010000011">
    <property type="protein sequence ID" value="MBB6635150.1"/>
    <property type="molecule type" value="Genomic_DNA"/>
</dbReference>
<dbReference type="Proteomes" id="UP000535838">
    <property type="component" value="Unassembled WGS sequence"/>
</dbReference>
<evidence type="ECO:0000259" key="5">
    <source>
        <dbReference type="Pfam" id="PF00389"/>
    </source>
</evidence>
<reference evidence="7 8" key="1">
    <citation type="submission" date="2020-08" db="EMBL/GenBank/DDBJ databases">
        <title>Cohnella phylogeny.</title>
        <authorList>
            <person name="Dunlap C."/>
        </authorList>
    </citation>
    <scope>NUCLEOTIDE SEQUENCE [LARGE SCALE GENOMIC DNA]</scope>
    <source>
        <strain evidence="7 8">DSM 25241</strain>
    </source>
</reference>
<comment type="caution">
    <text evidence="7">The sequence shown here is derived from an EMBL/GenBank/DDBJ whole genome shotgun (WGS) entry which is preliminary data.</text>
</comment>
<organism evidence="7 8">
    <name type="scientific">Cohnella thailandensis</name>
    <dbReference type="NCBI Taxonomy" id="557557"/>
    <lineage>
        <taxon>Bacteria</taxon>
        <taxon>Bacillati</taxon>
        <taxon>Bacillota</taxon>
        <taxon>Bacilli</taxon>
        <taxon>Bacillales</taxon>
        <taxon>Paenibacillaceae</taxon>
        <taxon>Cohnella</taxon>
    </lineage>
</organism>
<comment type="similarity">
    <text evidence="1 4">Belongs to the D-isomer specific 2-hydroxyacid dehydrogenase family.</text>
</comment>
<evidence type="ECO:0000259" key="6">
    <source>
        <dbReference type="Pfam" id="PF02826"/>
    </source>
</evidence>
<accession>A0A841SZ96</accession>
<dbReference type="Pfam" id="PF00389">
    <property type="entry name" value="2-Hacid_dh"/>
    <property type="match status" value="1"/>
</dbReference>
<dbReference type="FunFam" id="3.40.50.720:FF:000363">
    <property type="entry name" value="D-isomer specific 2-hydroxyacid dehydrogenase"/>
    <property type="match status" value="1"/>
</dbReference>
<feature type="domain" description="D-isomer specific 2-hydroxyacid dehydrogenase catalytic" evidence="5">
    <location>
        <begin position="30"/>
        <end position="308"/>
    </location>
</feature>
<dbReference type="Pfam" id="PF02826">
    <property type="entry name" value="2-Hacid_dh_C"/>
    <property type="match status" value="1"/>
</dbReference>